<evidence type="ECO:0000259" key="4">
    <source>
        <dbReference type="PROSITE" id="PS50835"/>
    </source>
</evidence>
<dbReference type="InterPro" id="IPR050676">
    <property type="entry name" value="IL-12"/>
</dbReference>
<protein>
    <recommendedName>
        <fullName evidence="4">Ig-like domain-containing protein</fullName>
    </recommendedName>
</protein>
<keyword evidence="1" id="KW-0732">Signal</keyword>
<dbReference type="AlphaFoldDB" id="A0A8C4X840"/>
<reference evidence="5" key="2">
    <citation type="submission" date="2025-08" db="UniProtKB">
        <authorList>
            <consortium name="Ensembl"/>
        </authorList>
    </citation>
    <scope>IDENTIFICATION</scope>
</reference>
<dbReference type="InterPro" id="IPR007110">
    <property type="entry name" value="Ig-like_dom"/>
</dbReference>
<reference evidence="5" key="3">
    <citation type="submission" date="2025-09" db="UniProtKB">
        <authorList>
            <consortium name="Ensembl"/>
        </authorList>
    </citation>
    <scope>IDENTIFICATION</scope>
</reference>
<keyword evidence="3" id="KW-0325">Glycoprotein</keyword>
<dbReference type="GeneTree" id="ENSGT00390000012630"/>
<evidence type="ECO:0000313" key="5">
    <source>
        <dbReference type="Ensembl" id="ENSECRP00000012473.1"/>
    </source>
</evidence>
<dbReference type="Proteomes" id="UP000694620">
    <property type="component" value="Chromosome 7"/>
</dbReference>
<reference evidence="5" key="1">
    <citation type="submission" date="2021-06" db="EMBL/GenBank/DDBJ databases">
        <authorList>
            <consortium name="Wellcome Sanger Institute Data Sharing"/>
        </authorList>
    </citation>
    <scope>NUCLEOTIDE SEQUENCE [LARGE SCALE GENOMIC DNA]</scope>
</reference>
<proteinExistence type="predicted"/>
<dbReference type="PROSITE" id="PS50835">
    <property type="entry name" value="IG_LIKE"/>
    <property type="match status" value="1"/>
</dbReference>
<dbReference type="InterPro" id="IPR013783">
    <property type="entry name" value="Ig-like_fold"/>
</dbReference>
<evidence type="ECO:0000256" key="1">
    <source>
        <dbReference type="ARBA" id="ARBA00022729"/>
    </source>
</evidence>
<feature type="domain" description="Ig-like" evidence="4">
    <location>
        <begin position="1"/>
        <end position="41"/>
    </location>
</feature>
<evidence type="ECO:0000256" key="2">
    <source>
        <dbReference type="ARBA" id="ARBA00023157"/>
    </source>
</evidence>
<dbReference type="InterPro" id="IPR036116">
    <property type="entry name" value="FN3_sf"/>
</dbReference>
<dbReference type="SUPFAM" id="SSF49265">
    <property type="entry name" value="Fibronectin type III"/>
    <property type="match status" value="2"/>
</dbReference>
<sequence length="277" mass="32086">MGTVTWKHNGGKIDNSLYTRINKRNLTLKQLDSPSAGNYTCWGEGTLLDHTYLVLLEEEEEQYNEEITGKPYFVKSIRNLSHKSSAYDILCLPLILFYVYDHHFESLNLASSNTRGFPPCSEKSKHISWALRDNDSPFQLNLSSNSSPFSEEQNPIILSVEEINAKYYRKRTWSFFIRDIVLPDPPKILNCTQDPNGLRLNIEPPSSWAKPHSYFPLAYEVEYELKHNGKVGQFSWVLLLPKSISRLRARSQDPYINSLWSHWTAWRDVINVDLVVC</sequence>
<dbReference type="PANTHER" id="PTHR48485">
    <property type="entry name" value="INTERLEUKIN-12 SUBUNIT BETA-RELATED"/>
    <property type="match status" value="1"/>
</dbReference>
<dbReference type="CDD" id="cd00096">
    <property type="entry name" value="Ig"/>
    <property type="match status" value="1"/>
</dbReference>
<dbReference type="Ensembl" id="ENSECRT00000012686.1">
    <property type="protein sequence ID" value="ENSECRP00000012473.1"/>
    <property type="gene ID" value="ENSECRG00000008268.1"/>
</dbReference>
<name>A0A8C4X840_ERPCA</name>
<keyword evidence="2" id="KW-1015">Disulfide bond</keyword>
<dbReference type="Gene3D" id="2.60.40.10">
    <property type="entry name" value="Immunoglobulins"/>
    <property type="match status" value="3"/>
</dbReference>
<organism evidence="5 6">
    <name type="scientific">Erpetoichthys calabaricus</name>
    <name type="common">Rope fish</name>
    <name type="synonym">Calamoichthys calabaricus</name>
    <dbReference type="NCBI Taxonomy" id="27687"/>
    <lineage>
        <taxon>Eukaryota</taxon>
        <taxon>Metazoa</taxon>
        <taxon>Chordata</taxon>
        <taxon>Craniata</taxon>
        <taxon>Vertebrata</taxon>
        <taxon>Euteleostomi</taxon>
        <taxon>Actinopterygii</taxon>
        <taxon>Polypteriformes</taxon>
        <taxon>Polypteridae</taxon>
        <taxon>Erpetoichthys</taxon>
    </lineage>
</organism>
<accession>A0A8C4X840</accession>
<evidence type="ECO:0000313" key="6">
    <source>
        <dbReference type="Proteomes" id="UP000694620"/>
    </source>
</evidence>
<keyword evidence="6" id="KW-1185">Reference proteome</keyword>
<evidence type="ECO:0000256" key="3">
    <source>
        <dbReference type="ARBA" id="ARBA00023180"/>
    </source>
</evidence>
<dbReference type="PANTHER" id="PTHR48485:SF3">
    <property type="entry name" value="INTERLEUKIN-12 SUBUNIT BETA"/>
    <property type="match status" value="1"/>
</dbReference>